<keyword evidence="2" id="KW-1185">Reference proteome</keyword>
<proteinExistence type="predicted"/>
<evidence type="ECO:0000313" key="2">
    <source>
        <dbReference type="Proteomes" id="UP000789833"/>
    </source>
</evidence>
<comment type="caution">
    <text evidence="1">The sequence shown here is derived from an EMBL/GenBank/DDBJ whole genome shotgun (WGS) entry which is preliminary data.</text>
</comment>
<reference evidence="1 2" key="1">
    <citation type="submission" date="2021-10" db="EMBL/GenBank/DDBJ databases">
        <authorList>
            <person name="Criscuolo A."/>
        </authorList>
    </citation>
    <scope>NUCLEOTIDE SEQUENCE [LARGE SCALE GENOMIC DNA]</scope>
    <source>
        <strain evidence="2">CIP 111883</strain>
    </source>
</reference>
<organism evidence="1 2">
    <name type="scientific">Sutcliffiella rhizosphaerae</name>
    <dbReference type="NCBI Taxonomy" id="2880967"/>
    <lineage>
        <taxon>Bacteria</taxon>
        <taxon>Bacillati</taxon>
        <taxon>Bacillota</taxon>
        <taxon>Bacilli</taxon>
        <taxon>Bacillales</taxon>
        <taxon>Bacillaceae</taxon>
        <taxon>Sutcliffiella</taxon>
    </lineage>
</organism>
<sequence length="86" mass="9853">MSDKKLKVADIPILKQQKEYIPKGFVDLGLAWYSEDHVVVSRAKENKQCHEGPVPTMYTSLFMTNIITEKQTQIAFPKKEPVEIFG</sequence>
<dbReference type="RefSeq" id="WP_230502790.1">
    <property type="nucleotide sequence ID" value="NZ_CAKJTJ010000020.1"/>
</dbReference>
<accession>A0ABN8AE89</accession>
<evidence type="ECO:0000313" key="1">
    <source>
        <dbReference type="EMBL" id="CAG9622386.1"/>
    </source>
</evidence>
<name>A0ABN8AE89_9BACI</name>
<protein>
    <submittedName>
        <fullName evidence="1">Uncharacterized protein</fullName>
    </submittedName>
</protein>
<dbReference type="Proteomes" id="UP000789833">
    <property type="component" value="Unassembled WGS sequence"/>
</dbReference>
<dbReference type="EMBL" id="CAKJTJ010000020">
    <property type="protein sequence ID" value="CAG9622386.1"/>
    <property type="molecule type" value="Genomic_DNA"/>
</dbReference>
<gene>
    <name evidence="1" type="ORF">BACCIP111883_03177</name>
</gene>